<evidence type="ECO:0000256" key="4">
    <source>
        <dbReference type="SAM" id="MobiDB-lite"/>
    </source>
</evidence>
<dbReference type="PANTHER" id="PTHR30627:SF24">
    <property type="entry name" value="PENICILLIN-BINDING PROTEIN 4B"/>
    <property type="match status" value="1"/>
</dbReference>
<feature type="domain" description="Penicillin-binding protein transpeptidase" evidence="5">
    <location>
        <begin position="348"/>
        <end position="642"/>
    </location>
</feature>
<proteinExistence type="inferred from homology"/>
<dbReference type="eggNOG" id="COG0768">
    <property type="taxonomic scope" value="Bacteria"/>
</dbReference>
<feature type="domain" description="Penicillin-binding protein dimerisation" evidence="6">
    <location>
        <begin position="146"/>
        <end position="306"/>
    </location>
</feature>
<evidence type="ECO:0000259" key="6">
    <source>
        <dbReference type="Pfam" id="PF03717"/>
    </source>
</evidence>
<dbReference type="SUPFAM" id="SSF56601">
    <property type="entry name" value="beta-lactamase/transpeptidase-like"/>
    <property type="match status" value="1"/>
</dbReference>
<name>A0A0A0JXZ3_9MICO</name>
<dbReference type="InterPro" id="IPR005311">
    <property type="entry name" value="PBP_dimer"/>
</dbReference>
<accession>A0A0A0JXZ3</accession>
<organism evidence="7 8">
    <name type="scientific">Knoellia aerolata DSM 18566</name>
    <dbReference type="NCBI Taxonomy" id="1385519"/>
    <lineage>
        <taxon>Bacteria</taxon>
        <taxon>Bacillati</taxon>
        <taxon>Actinomycetota</taxon>
        <taxon>Actinomycetes</taxon>
        <taxon>Micrococcales</taxon>
        <taxon>Intrasporangiaceae</taxon>
        <taxon>Knoellia</taxon>
    </lineage>
</organism>
<dbReference type="GO" id="GO:0071555">
    <property type="term" value="P:cell wall organization"/>
    <property type="evidence" value="ECO:0007669"/>
    <property type="project" value="TreeGrafter"/>
</dbReference>
<keyword evidence="3" id="KW-0472">Membrane</keyword>
<dbReference type="Pfam" id="PF00905">
    <property type="entry name" value="Transpeptidase"/>
    <property type="match status" value="1"/>
</dbReference>
<dbReference type="SUPFAM" id="SSF56519">
    <property type="entry name" value="Penicillin binding protein dimerisation domain"/>
    <property type="match status" value="1"/>
</dbReference>
<keyword evidence="8" id="KW-1185">Reference proteome</keyword>
<evidence type="ECO:0000313" key="7">
    <source>
        <dbReference type="EMBL" id="KGN40937.1"/>
    </source>
</evidence>
<evidence type="ECO:0000256" key="3">
    <source>
        <dbReference type="ARBA" id="ARBA00023136"/>
    </source>
</evidence>
<dbReference type="GO" id="GO:0005886">
    <property type="term" value="C:plasma membrane"/>
    <property type="evidence" value="ECO:0007669"/>
    <property type="project" value="TreeGrafter"/>
</dbReference>
<comment type="caution">
    <text evidence="7">The sequence shown here is derived from an EMBL/GenBank/DDBJ whole genome shotgun (WGS) entry which is preliminary data.</text>
</comment>
<dbReference type="AlphaFoldDB" id="A0A0A0JXZ3"/>
<feature type="region of interest" description="Disordered" evidence="4">
    <location>
        <begin position="530"/>
        <end position="563"/>
    </location>
</feature>
<dbReference type="Pfam" id="PF03717">
    <property type="entry name" value="PBP_dimer"/>
    <property type="match status" value="1"/>
</dbReference>
<dbReference type="InterPro" id="IPR001460">
    <property type="entry name" value="PCN-bd_Tpept"/>
</dbReference>
<comment type="similarity">
    <text evidence="2">Belongs to the transpeptidase family.</text>
</comment>
<dbReference type="GO" id="GO:0008658">
    <property type="term" value="F:penicillin binding"/>
    <property type="evidence" value="ECO:0007669"/>
    <property type="project" value="InterPro"/>
</dbReference>
<sequence length="650" mass="65112">MKVAVAVVVAAVLGLGVWGGLRLLGRDGDAARTAAGRVAEGLSQGGFAGDPVAVDAAGRVPDLEPLVRGLGAATHTVRVASVTEPEGGRATATLTHEWTLTGTDAPWTYETRLDLRETDGEWAGVWEPGVLAPGLGADEALRLTRVQAERADILAEDGTPIVTLRDVERIGIDKTKVSAQEALTSAAALAEALDIDGANYVAAVRNAGARAFVPALTVRTGSPQADAARQSSAPGILIVPAKQALAPTATFARPILGIVGEATAEIIENSLGTVAAGDQVGIGGLQESLNDRLAGQPGVTVSAVKAGADPRVLFETTPKAWAPVTVTLDIAAQEAAEKVLAGVAPASAVVAIRPSTGAVVAAASGPGSKGVSTATQGRYAPGSTFKTVSTLALLRAGTTPDSPVECTPTVTVDGRSFKNVDGYPASALGTVPFRSAFANSCNTAFIRGGETLDPDALPAAAAGLGLTAAPPLGVPSFLGSVPEPKPGTDEAASMIGQSKVLASPLGMATVAASIAAGEPVTPQLVVAEDDGDDATASPSASATPTFRPTASSPPPPPPQAPVTAAEAATLRELMRGVVEQGSGSFLADVPGESVLAKSGTAEFGDANALKEHAWMIAIRGDLAVAVFVEESEGGATTAGPLLESFLRALA</sequence>
<dbReference type="Proteomes" id="UP000030013">
    <property type="component" value="Unassembled WGS sequence"/>
</dbReference>
<gene>
    <name evidence="7" type="ORF">N801_10120</name>
</gene>
<dbReference type="InterPro" id="IPR050515">
    <property type="entry name" value="Beta-lactam/transpept"/>
</dbReference>
<dbReference type="PANTHER" id="PTHR30627">
    <property type="entry name" value="PEPTIDOGLYCAN D,D-TRANSPEPTIDASE"/>
    <property type="match status" value="1"/>
</dbReference>
<dbReference type="Gene3D" id="3.40.710.10">
    <property type="entry name" value="DD-peptidase/beta-lactamase superfamily"/>
    <property type="match status" value="1"/>
</dbReference>
<dbReference type="STRING" id="1385519.N801_10120"/>
<feature type="compositionally biased region" description="Pro residues" evidence="4">
    <location>
        <begin position="551"/>
        <end position="560"/>
    </location>
</feature>
<dbReference type="InterPro" id="IPR012338">
    <property type="entry name" value="Beta-lactam/transpept-like"/>
</dbReference>
<evidence type="ECO:0000256" key="2">
    <source>
        <dbReference type="ARBA" id="ARBA00007171"/>
    </source>
</evidence>
<evidence type="ECO:0000259" key="5">
    <source>
        <dbReference type="Pfam" id="PF00905"/>
    </source>
</evidence>
<dbReference type="InterPro" id="IPR036138">
    <property type="entry name" value="PBP_dimer_sf"/>
</dbReference>
<evidence type="ECO:0000256" key="1">
    <source>
        <dbReference type="ARBA" id="ARBA00004370"/>
    </source>
</evidence>
<evidence type="ECO:0000313" key="8">
    <source>
        <dbReference type="Proteomes" id="UP000030013"/>
    </source>
</evidence>
<dbReference type="EMBL" id="AVPL01000027">
    <property type="protein sequence ID" value="KGN40937.1"/>
    <property type="molecule type" value="Genomic_DNA"/>
</dbReference>
<reference evidence="7 8" key="1">
    <citation type="submission" date="2013-08" db="EMBL/GenBank/DDBJ databases">
        <title>The genome sequence of Knoellia aerolata.</title>
        <authorList>
            <person name="Zhu W."/>
            <person name="Wang G."/>
        </authorList>
    </citation>
    <scope>NUCLEOTIDE SEQUENCE [LARGE SCALE GENOMIC DNA]</scope>
    <source>
        <strain evidence="7 8">DSM 18566</strain>
    </source>
</reference>
<dbReference type="Gene3D" id="3.90.1310.10">
    <property type="entry name" value="Penicillin-binding protein 2a (Domain 2)"/>
    <property type="match status" value="1"/>
</dbReference>
<protein>
    <recommendedName>
        <fullName evidence="9">Penicillin-binding protein</fullName>
    </recommendedName>
</protein>
<feature type="compositionally biased region" description="Low complexity" evidence="4">
    <location>
        <begin position="534"/>
        <end position="550"/>
    </location>
</feature>
<evidence type="ECO:0008006" key="9">
    <source>
        <dbReference type="Google" id="ProtNLM"/>
    </source>
</evidence>
<comment type="subcellular location">
    <subcellularLocation>
        <location evidence="1">Membrane</location>
    </subcellularLocation>
</comment>
<dbReference type="GO" id="GO:0071972">
    <property type="term" value="F:peptidoglycan L,D-transpeptidase activity"/>
    <property type="evidence" value="ECO:0007669"/>
    <property type="project" value="TreeGrafter"/>
</dbReference>
<dbReference type="RefSeq" id="WP_035937630.1">
    <property type="nucleotide sequence ID" value="NZ_AVPL01000027.1"/>
</dbReference>